<dbReference type="RefSeq" id="WP_218392269.1">
    <property type="nucleotide sequence ID" value="NZ_JAHUZE010000002.1"/>
</dbReference>
<evidence type="ECO:0000313" key="3">
    <source>
        <dbReference type="Proteomes" id="UP000756530"/>
    </source>
</evidence>
<gene>
    <name evidence="2" type="ORF">KJP28_09265</name>
</gene>
<dbReference type="PANTHER" id="PTHR33570:SF2">
    <property type="entry name" value="CARBOXYMUCONOLACTONE DECARBOXYLASE-LIKE DOMAIN-CONTAINING PROTEIN"/>
    <property type="match status" value="1"/>
</dbReference>
<protein>
    <submittedName>
        <fullName evidence="2">Carboxymuconolactone decarboxylase family protein</fullName>
    </submittedName>
</protein>
<dbReference type="Pfam" id="PF02627">
    <property type="entry name" value="CMD"/>
    <property type="match status" value="1"/>
</dbReference>
<dbReference type="InterPro" id="IPR003779">
    <property type="entry name" value="CMD-like"/>
</dbReference>
<accession>A0ABS6T1L3</accession>
<dbReference type="EMBL" id="JAHUZE010000002">
    <property type="protein sequence ID" value="MBV7379118.1"/>
    <property type="molecule type" value="Genomic_DNA"/>
</dbReference>
<feature type="domain" description="Carboxymuconolactone decarboxylase-like" evidence="1">
    <location>
        <begin position="40"/>
        <end position="125"/>
    </location>
</feature>
<name>A0ABS6T1L3_9RHOB</name>
<dbReference type="InterPro" id="IPR052512">
    <property type="entry name" value="4CMD/NDH-1_regulator"/>
</dbReference>
<proteinExistence type="predicted"/>
<organism evidence="2 3">
    <name type="scientific">Maritimibacter dapengensis</name>
    <dbReference type="NCBI Taxonomy" id="2836868"/>
    <lineage>
        <taxon>Bacteria</taxon>
        <taxon>Pseudomonadati</taxon>
        <taxon>Pseudomonadota</taxon>
        <taxon>Alphaproteobacteria</taxon>
        <taxon>Rhodobacterales</taxon>
        <taxon>Roseobacteraceae</taxon>
        <taxon>Maritimibacter</taxon>
    </lineage>
</organism>
<dbReference type="PANTHER" id="PTHR33570">
    <property type="entry name" value="4-CARBOXYMUCONOLACTONE DECARBOXYLASE FAMILY PROTEIN"/>
    <property type="match status" value="1"/>
</dbReference>
<sequence>MSDFTKTYARMMEQGTAMLKAFNPALESFQPEGLDKLMPTMPRDWMEAMFGNAFNPDGLDAKTRLMITLAGLVATGATADPQIKYTVRHLIEAGATQKEIAEVIYQMSMLGGLPAMNHALELAEEVYSEQKDDEEGNA</sequence>
<keyword evidence="3" id="KW-1185">Reference proteome</keyword>
<evidence type="ECO:0000313" key="2">
    <source>
        <dbReference type="EMBL" id="MBV7379118.1"/>
    </source>
</evidence>
<evidence type="ECO:0000259" key="1">
    <source>
        <dbReference type="Pfam" id="PF02627"/>
    </source>
</evidence>
<comment type="caution">
    <text evidence="2">The sequence shown here is derived from an EMBL/GenBank/DDBJ whole genome shotgun (WGS) entry which is preliminary data.</text>
</comment>
<reference evidence="2 3" key="1">
    <citation type="submission" date="2021-05" db="EMBL/GenBank/DDBJ databases">
        <title>Culturable bacteria isolated from Daya Bay.</title>
        <authorList>
            <person name="Zheng W."/>
            <person name="Yu S."/>
            <person name="Huang Y."/>
        </authorList>
    </citation>
    <scope>NUCLEOTIDE SEQUENCE [LARGE SCALE GENOMIC DNA]</scope>
    <source>
        <strain evidence="2 3">DP4N28-5</strain>
    </source>
</reference>
<dbReference type="Proteomes" id="UP000756530">
    <property type="component" value="Unassembled WGS sequence"/>
</dbReference>